<evidence type="ECO:0000256" key="2">
    <source>
        <dbReference type="SAM" id="Phobius"/>
    </source>
</evidence>
<dbReference type="PANTHER" id="PTHR12962">
    <property type="entry name" value="CALCIUM-REGULATED HEAT STABLE PROTEIN CRHSP-24-RELATED"/>
    <property type="match status" value="1"/>
</dbReference>
<dbReference type="PANTHER" id="PTHR12962:SF1">
    <property type="entry name" value="COLD SHOCK DOMAIN-CONTAINING PROTEIN CG9705"/>
    <property type="match status" value="1"/>
</dbReference>
<feature type="transmembrane region" description="Helical" evidence="2">
    <location>
        <begin position="98"/>
        <end position="119"/>
    </location>
</feature>
<keyword evidence="2" id="KW-0812">Transmembrane</keyword>
<dbReference type="GO" id="GO:0005829">
    <property type="term" value="C:cytosol"/>
    <property type="evidence" value="ECO:0007669"/>
    <property type="project" value="UniProtKB-ARBA"/>
</dbReference>
<dbReference type="SMART" id="SM00894">
    <property type="entry name" value="Excalibur"/>
    <property type="match status" value="1"/>
</dbReference>
<dbReference type="InterPro" id="IPR011129">
    <property type="entry name" value="CSD"/>
</dbReference>
<evidence type="ECO:0000313" key="4">
    <source>
        <dbReference type="EMBL" id="SHO43713.1"/>
    </source>
</evidence>
<dbReference type="EMBL" id="FRFE01000002">
    <property type="protein sequence ID" value="SHO43713.1"/>
    <property type="molecule type" value="Genomic_DNA"/>
</dbReference>
<dbReference type="AlphaFoldDB" id="A0A1M7XXM4"/>
<dbReference type="GO" id="GO:0003730">
    <property type="term" value="F:mRNA 3'-UTR binding"/>
    <property type="evidence" value="ECO:0007669"/>
    <property type="project" value="TreeGrafter"/>
</dbReference>
<name>A0A1M7XXM4_9BACT</name>
<gene>
    <name evidence="4" type="ORF">SAMN02745220_00483</name>
</gene>
<sequence>MHALAYIRSKGTLTKWFDNKGFGFITPEKGVDDILLHISALGENISRRPQVGDRLFYYIQKDEEGNIKAYDAVIEGLASSEWEEVSEKKSHAHRSSPTATTVIIVLIILTIAVWATVYIRHSSGRGFLLVQSFSHNTVQASARYGCTGKTHCSQMRSCEEAKFYLRNCPGTMMDGDGDGIPCERQLCN</sequence>
<keyword evidence="2" id="KW-1133">Transmembrane helix</keyword>
<feature type="domain" description="CSD" evidence="3">
    <location>
        <begin position="8"/>
        <end position="74"/>
    </location>
</feature>
<dbReference type="SMART" id="SM00357">
    <property type="entry name" value="CSP"/>
    <property type="match status" value="1"/>
</dbReference>
<dbReference type="InterPro" id="IPR052069">
    <property type="entry name" value="Ca-reg_mRNA-binding_domain"/>
</dbReference>
<dbReference type="STRING" id="1121416.SAMN02745220_00483"/>
<reference evidence="4 5" key="1">
    <citation type="submission" date="2016-12" db="EMBL/GenBank/DDBJ databases">
        <authorList>
            <person name="Song W.-J."/>
            <person name="Kurnit D.M."/>
        </authorList>
    </citation>
    <scope>NUCLEOTIDE SEQUENCE [LARGE SCALE GENOMIC DNA]</scope>
    <source>
        <strain evidence="4 5">DSM 18488</strain>
    </source>
</reference>
<dbReference type="InterPro" id="IPR012340">
    <property type="entry name" value="NA-bd_OB-fold"/>
</dbReference>
<dbReference type="Pfam" id="PF00313">
    <property type="entry name" value="CSD"/>
    <property type="match status" value="1"/>
</dbReference>
<dbReference type="InterPro" id="IPR002059">
    <property type="entry name" value="CSP_DNA-bd"/>
</dbReference>
<protein>
    <submittedName>
        <fullName evidence="4">Cold-shock DNA-binding protein family</fullName>
    </submittedName>
</protein>
<keyword evidence="1" id="KW-0597">Phosphoprotein</keyword>
<keyword evidence="2" id="KW-0472">Membrane</keyword>
<organism evidence="4 5">
    <name type="scientific">Desulfopila aestuarii DSM 18488</name>
    <dbReference type="NCBI Taxonomy" id="1121416"/>
    <lineage>
        <taxon>Bacteria</taxon>
        <taxon>Pseudomonadati</taxon>
        <taxon>Thermodesulfobacteriota</taxon>
        <taxon>Desulfobulbia</taxon>
        <taxon>Desulfobulbales</taxon>
        <taxon>Desulfocapsaceae</taxon>
        <taxon>Desulfopila</taxon>
    </lineage>
</organism>
<dbReference type="SUPFAM" id="SSF50249">
    <property type="entry name" value="Nucleic acid-binding proteins"/>
    <property type="match status" value="1"/>
</dbReference>
<keyword evidence="5" id="KW-1185">Reference proteome</keyword>
<evidence type="ECO:0000259" key="3">
    <source>
        <dbReference type="PROSITE" id="PS51857"/>
    </source>
</evidence>
<dbReference type="Proteomes" id="UP000184603">
    <property type="component" value="Unassembled WGS sequence"/>
</dbReference>
<dbReference type="GO" id="GO:0003677">
    <property type="term" value="F:DNA binding"/>
    <property type="evidence" value="ECO:0007669"/>
    <property type="project" value="UniProtKB-KW"/>
</dbReference>
<dbReference type="Pfam" id="PF05901">
    <property type="entry name" value="Excalibur"/>
    <property type="match status" value="1"/>
</dbReference>
<dbReference type="CDD" id="cd04458">
    <property type="entry name" value="CSP_CDS"/>
    <property type="match status" value="1"/>
</dbReference>
<keyword evidence="4" id="KW-0238">DNA-binding</keyword>
<dbReference type="PROSITE" id="PS51857">
    <property type="entry name" value="CSD_2"/>
    <property type="match status" value="1"/>
</dbReference>
<dbReference type="InterPro" id="IPR008613">
    <property type="entry name" value="Excalibur_Ca-bd_domain"/>
</dbReference>
<dbReference type="Gene3D" id="2.40.50.140">
    <property type="entry name" value="Nucleic acid-binding proteins"/>
    <property type="match status" value="1"/>
</dbReference>
<dbReference type="GO" id="GO:0043488">
    <property type="term" value="P:regulation of mRNA stability"/>
    <property type="evidence" value="ECO:0007669"/>
    <property type="project" value="TreeGrafter"/>
</dbReference>
<evidence type="ECO:0000256" key="1">
    <source>
        <dbReference type="ARBA" id="ARBA00022553"/>
    </source>
</evidence>
<evidence type="ECO:0000313" key="5">
    <source>
        <dbReference type="Proteomes" id="UP000184603"/>
    </source>
</evidence>
<accession>A0A1M7XXM4</accession>
<proteinExistence type="predicted"/>